<keyword evidence="1" id="KW-0449">Lipoprotein</keyword>
<name>X0NMJ0_PHOLE</name>
<dbReference type="HOGENOM" id="CLU_3064571_0_0_6"/>
<proteinExistence type="predicted"/>
<sequence>MKKFVLVLGLIALGGCTVSGPSIKPATIKVPGVVIEGSHGGHCPPGLAKKGRC</sequence>
<accession>X0NMJ0</accession>
<dbReference type="AlphaFoldDB" id="X0NMJ0"/>
<organism evidence="1 2">
    <name type="scientific">Photobacterium leiognathi lrivu.4.1</name>
    <dbReference type="NCBI Taxonomy" id="1248232"/>
    <lineage>
        <taxon>Bacteria</taxon>
        <taxon>Pseudomonadati</taxon>
        <taxon>Pseudomonadota</taxon>
        <taxon>Gammaproteobacteria</taxon>
        <taxon>Vibrionales</taxon>
        <taxon>Vibrionaceae</taxon>
        <taxon>Photobacterium</taxon>
    </lineage>
</organism>
<protein>
    <submittedName>
        <fullName evidence="1">Putative lipoprotein</fullName>
    </submittedName>
</protein>
<gene>
    <name evidence="1" type="ORF">PLEI_0859</name>
</gene>
<dbReference type="Proteomes" id="UP000030675">
    <property type="component" value="Unassembled WGS sequence"/>
</dbReference>
<reference evidence="2" key="1">
    <citation type="submission" date="2012-12" db="EMBL/GenBank/DDBJ databases">
        <title>Genome Sequence of Photobacterium leiognathi lrivu.4.1.</title>
        <authorList>
            <person name="Urbanczyk H."/>
            <person name="Ogura Y."/>
            <person name="Hayashi T."/>
            <person name="Dunlap P.V."/>
        </authorList>
    </citation>
    <scope>NUCLEOTIDE SEQUENCE [LARGE SCALE GENOMIC DNA]</scope>
    <source>
        <strain evidence="2">lrivu.4.1</strain>
    </source>
</reference>
<dbReference type="RefSeq" id="WP_023931784.1">
    <property type="nucleotide sequence ID" value="NZ_DF196810.1"/>
</dbReference>
<evidence type="ECO:0000313" key="2">
    <source>
        <dbReference type="Proteomes" id="UP000030675"/>
    </source>
</evidence>
<dbReference type="EMBL" id="DF196810">
    <property type="protein sequence ID" value="GAD29211.1"/>
    <property type="molecule type" value="Genomic_DNA"/>
</dbReference>
<evidence type="ECO:0000313" key="1">
    <source>
        <dbReference type="EMBL" id="GAD29211.1"/>
    </source>
</evidence>
<dbReference type="PROSITE" id="PS51257">
    <property type="entry name" value="PROKAR_LIPOPROTEIN"/>
    <property type="match status" value="1"/>
</dbReference>